<evidence type="ECO:0000313" key="3">
    <source>
        <dbReference type="EMBL" id="MDX8416074.1"/>
    </source>
</evidence>
<evidence type="ECO:0000259" key="1">
    <source>
        <dbReference type="Pfam" id="PF01225"/>
    </source>
</evidence>
<dbReference type="EMBL" id="JALBUT010000009">
    <property type="protein sequence ID" value="MDX8416074.1"/>
    <property type="molecule type" value="Genomic_DNA"/>
</dbReference>
<dbReference type="InterPro" id="IPR036565">
    <property type="entry name" value="Mur-like_cat_sf"/>
</dbReference>
<sequence>MGRKIFMGGICGMGMAPLAMFLRDEGCEVSGFDDNPNPAVKSMLLQKGVKFCESKKPDFDADEFIITSALKYVEQNLKDAPCKKFLRRGVALAEIAKERRLIGVCGSHGKTTTTSLISHAISTLNLDAGYITGAIPNGIPPQKFCEKNKILAAELDESDGTIENFSPEITVALNGDLDHTDTYPDLKSLEEMFARLFSRTKKYIVIPEGDGLLKRAAGSAKAETIFVKCPKDDFMMSDKLMALCALNLAFESDFSLSVFEEFKGVGRRQEILKDDGEILAVADYAHHPSEIAAFLSWLDKNSPQKKLVFFQPHRYSRTKRFAKDFQKILQSRADKGDKIYILPVYPASEPFDESGSEKNIANSNLMLANFQDIGHILNEFKRNAESKFCAAFIGAGDIYFYAKKLF</sequence>
<dbReference type="Pfam" id="PF08245">
    <property type="entry name" value="Mur_ligase_M"/>
    <property type="match status" value="1"/>
</dbReference>
<dbReference type="SUPFAM" id="SSF53244">
    <property type="entry name" value="MurD-like peptide ligases, peptide-binding domain"/>
    <property type="match status" value="1"/>
</dbReference>
<dbReference type="GO" id="GO:0016874">
    <property type="term" value="F:ligase activity"/>
    <property type="evidence" value="ECO:0007669"/>
    <property type="project" value="UniProtKB-KW"/>
</dbReference>
<dbReference type="Proteomes" id="UP001275932">
    <property type="component" value="Unassembled WGS sequence"/>
</dbReference>
<dbReference type="PANTHER" id="PTHR43445">
    <property type="entry name" value="UDP-N-ACETYLMURAMATE--L-ALANINE LIGASE-RELATED"/>
    <property type="match status" value="1"/>
</dbReference>
<accession>A0ABU4WHN3</accession>
<dbReference type="Gene3D" id="3.40.1190.10">
    <property type="entry name" value="Mur-like, catalytic domain"/>
    <property type="match status" value="1"/>
</dbReference>
<dbReference type="Gene3D" id="3.40.50.720">
    <property type="entry name" value="NAD(P)-binding Rossmann-like Domain"/>
    <property type="match status" value="1"/>
</dbReference>
<feature type="domain" description="Mur ligase central" evidence="2">
    <location>
        <begin position="104"/>
        <end position="226"/>
    </location>
</feature>
<feature type="domain" description="Mur ligase N-terminal catalytic" evidence="1">
    <location>
        <begin position="9"/>
        <end position="99"/>
    </location>
</feature>
<dbReference type="Pfam" id="PF01225">
    <property type="entry name" value="Mur_ligase"/>
    <property type="match status" value="1"/>
</dbReference>
<dbReference type="InterPro" id="IPR000713">
    <property type="entry name" value="Mur_ligase_N"/>
</dbReference>
<proteinExistence type="predicted"/>
<comment type="caution">
    <text evidence="3">The sequence shown here is derived from an EMBL/GenBank/DDBJ whole genome shotgun (WGS) entry which is preliminary data.</text>
</comment>
<keyword evidence="4" id="KW-1185">Reference proteome</keyword>
<keyword evidence="3" id="KW-0436">Ligase</keyword>
<dbReference type="PANTHER" id="PTHR43445:SF5">
    <property type="entry name" value="UDP-N-ACETYLMURAMATE--L-ALANYL-GAMMA-D-GLUTAMYL-MESO-2,6-DIAMINOHEPTANDIOATE LIGASE"/>
    <property type="match status" value="1"/>
</dbReference>
<dbReference type="RefSeq" id="WP_370397527.1">
    <property type="nucleotide sequence ID" value="NZ_JALBUT010000009.1"/>
</dbReference>
<organism evidence="3 4">
    <name type="scientific">Intestinicryptomonas porci</name>
    <dbReference type="NCBI Taxonomy" id="2926320"/>
    <lineage>
        <taxon>Bacteria</taxon>
        <taxon>Pseudomonadati</taxon>
        <taxon>Verrucomicrobiota</taxon>
        <taxon>Opitutia</taxon>
        <taxon>Opitutales</taxon>
        <taxon>Intestinicryptomonaceae</taxon>
        <taxon>Intestinicryptomonas</taxon>
    </lineage>
</organism>
<dbReference type="SUPFAM" id="SSF51984">
    <property type="entry name" value="MurCD N-terminal domain"/>
    <property type="match status" value="1"/>
</dbReference>
<dbReference type="InterPro" id="IPR013221">
    <property type="entry name" value="Mur_ligase_cen"/>
</dbReference>
<protein>
    <submittedName>
        <fullName evidence="3">Mur ligase family protein</fullName>
    </submittedName>
</protein>
<dbReference type="InterPro" id="IPR036615">
    <property type="entry name" value="Mur_ligase_C_dom_sf"/>
</dbReference>
<gene>
    <name evidence="3" type="ORF">MOX91_07790</name>
</gene>
<reference evidence="3 4" key="1">
    <citation type="submission" date="2022-03" db="EMBL/GenBank/DDBJ databases">
        <title>Novel taxa within the pig intestine.</title>
        <authorList>
            <person name="Wylensek D."/>
            <person name="Bishof K."/>
            <person name="Afrizal A."/>
            <person name="Clavel T."/>
        </authorList>
    </citation>
    <scope>NUCLEOTIDE SEQUENCE [LARGE SCALE GENOMIC DNA]</scope>
    <source>
        <strain evidence="3 4">CLA-KB-P66</strain>
    </source>
</reference>
<dbReference type="Gene3D" id="3.90.190.20">
    <property type="entry name" value="Mur ligase, C-terminal domain"/>
    <property type="match status" value="1"/>
</dbReference>
<dbReference type="SUPFAM" id="SSF53623">
    <property type="entry name" value="MurD-like peptide ligases, catalytic domain"/>
    <property type="match status" value="1"/>
</dbReference>
<evidence type="ECO:0000313" key="4">
    <source>
        <dbReference type="Proteomes" id="UP001275932"/>
    </source>
</evidence>
<dbReference type="InterPro" id="IPR050061">
    <property type="entry name" value="MurCDEF_pg_biosynth"/>
</dbReference>
<evidence type="ECO:0000259" key="2">
    <source>
        <dbReference type="Pfam" id="PF08245"/>
    </source>
</evidence>
<name>A0ABU4WHN3_9BACT</name>